<dbReference type="EMBL" id="JBEPME010000001">
    <property type="protein sequence ID" value="MET3656383.1"/>
    <property type="molecule type" value="Genomic_DNA"/>
</dbReference>
<evidence type="ECO:0000313" key="2">
    <source>
        <dbReference type="Proteomes" id="UP001549104"/>
    </source>
</evidence>
<gene>
    <name evidence="1" type="ORF">ABIC55_001467</name>
</gene>
<accession>A0ABV2K5L6</accession>
<keyword evidence="2" id="KW-1185">Reference proteome</keyword>
<dbReference type="Proteomes" id="UP001549104">
    <property type="component" value="Unassembled WGS sequence"/>
</dbReference>
<comment type="caution">
    <text evidence="1">The sequence shown here is derived from an EMBL/GenBank/DDBJ whole genome shotgun (WGS) entry which is preliminary data.</text>
</comment>
<name>A0ABV2K5L6_SPOPS</name>
<reference evidence="1 2" key="1">
    <citation type="submission" date="2024-06" db="EMBL/GenBank/DDBJ databases">
        <title>Sorghum-associated microbial communities from plants grown in Nebraska, USA.</title>
        <authorList>
            <person name="Schachtman D."/>
        </authorList>
    </citation>
    <scope>NUCLEOTIDE SEQUENCE [LARGE SCALE GENOMIC DNA]</scope>
    <source>
        <strain evidence="1 2">1288</strain>
    </source>
</reference>
<sequence>MKKLIYKIIPIVTACILLFTTIGGTTGFAAESLESTQEKILNVELNDINQLPTESFNGPRINLESEVQPQFIFPIVPLLVGVTIRFGVSFVARTAAGNVVRVSAHAAEQAVTRKISAQMMDKSLSSGLKYVDKFSGERITWYRGNQTAVLLKKTTDEVSTVYLQPAPKASWVRKNWEWFGDVK</sequence>
<organism evidence="1 2">
    <name type="scientific">Sporosarcina psychrophila</name>
    <name type="common">Bacillus psychrophilus</name>
    <dbReference type="NCBI Taxonomy" id="1476"/>
    <lineage>
        <taxon>Bacteria</taxon>
        <taxon>Bacillati</taxon>
        <taxon>Bacillota</taxon>
        <taxon>Bacilli</taxon>
        <taxon>Bacillales</taxon>
        <taxon>Caryophanaceae</taxon>
        <taxon>Sporosarcina</taxon>
    </lineage>
</organism>
<proteinExistence type="predicted"/>
<protein>
    <submittedName>
        <fullName evidence="1">Uncharacterized protein</fullName>
    </submittedName>
</protein>
<evidence type="ECO:0000313" key="1">
    <source>
        <dbReference type="EMBL" id="MET3656383.1"/>
    </source>
</evidence>
<dbReference type="RefSeq" id="WP_187045244.1">
    <property type="nucleotide sequence ID" value="NZ_JBEPME010000001.1"/>
</dbReference>